<dbReference type="InParanoid" id="A0A3B1J126"/>
<evidence type="ECO:0000313" key="2">
    <source>
        <dbReference type="Ensembl" id="ENSAMXP00000035069.1"/>
    </source>
</evidence>
<protein>
    <submittedName>
        <fullName evidence="2">Zgc:193711</fullName>
    </submittedName>
</protein>
<keyword evidence="3" id="KW-1185">Reference proteome</keyword>
<proteinExistence type="predicted"/>
<dbReference type="AlphaFoldDB" id="A0A3B1J126"/>
<dbReference type="Proteomes" id="UP000018467">
    <property type="component" value="Unassembled WGS sequence"/>
</dbReference>
<name>A0A3B1J126_ASTMX</name>
<reference evidence="2" key="4">
    <citation type="submission" date="2025-09" db="UniProtKB">
        <authorList>
            <consortium name="Ensembl"/>
        </authorList>
    </citation>
    <scope>IDENTIFICATION</scope>
</reference>
<accession>A0A3B1J126</accession>
<feature type="region of interest" description="Disordered" evidence="1">
    <location>
        <begin position="114"/>
        <end position="151"/>
    </location>
</feature>
<dbReference type="GeneID" id="103027584"/>
<reference evidence="2" key="3">
    <citation type="submission" date="2025-08" db="UniProtKB">
        <authorList>
            <consortium name="Ensembl"/>
        </authorList>
    </citation>
    <scope>IDENTIFICATION</scope>
</reference>
<dbReference type="InterPro" id="IPR028106">
    <property type="entry name" value="DUF4578"/>
</dbReference>
<reference evidence="3" key="1">
    <citation type="submission" date="2013-03" db="EMBL/GenBank/DDBJ databases">
        <authorList>
            <person name="Jeffery W."/>
            <person name="Warren W."/>
            <person name="Wilson R.K."/>
        </authorList>
    </citation>
    <scope>NUCLEOTIDE SEQUENCE</scope>
    <source>
        <strain evidence="3">female</strain>
    </source>
</reference>
<dbReference type="KEGG" id="amex:103027584"/>
<organism evidence="2 3">
    <name type="scientific">Astyanax mexicanus</name>
    <name type="common">Blind cave fish</name>
    <name type="synonym">Astyanax fasciatus mexicanus</name>
    <dbReference type="NCBI Taxonomy" id="7994"/>
    <lineage>
        <taxon>Eukaryota</taxon>
        <taxon>Metazoa</taxon>
        <taxon>Chordata</taxon>
        <taxon>Craniata</taxon>
        <taxon>Vertebrata</taxon>
        <taxon>Euteleostomi</taxon>
        <taxon>Actinopterygii</taxon>
        <taxon>Neopterygii</taxon>
        <taxon>Teleostei</taxon>
        <taxon>Ostariophysi</taxon>
        <taxon>Characiformes</taxon>
        <taxon>Characoidei</taxon>
        <taxon>Acestrorhamphidae</taxon>
        <taxon>Acestrorhamphinae</taxon>
        <taxon>Astyanax</taxon>
    </lineage>
</organism>
<dbReference type="Ensembl" id="ENSAMXT00000054318.1">
    <property type="protein sequence ID" value="ENSAMXP00000035069.1"/>
    <property type="gene ID" value="ENSAMXG00000041386.1"/>
</dbReference>
<feature type="region of interest" description="Disordered" evidence="1">
    <location>
        <begin position="1"/>
        <end position="44"/>
    </location>
</feature>
<sequence>MGNGMTKALDKWGLNPRKLSLKRTSKKAPSTRAPAPSHQNADVHIYDPVAADPEYATVNKKKKTETDGLHYAEIQVLQSEQAAEPDRQRAAPVNNSTSEYATIDFLKSGFKTQSPAKPADILIPPGELLRPISKSRSTHKKSTSSHRAVMV</sequence>
<dbReference type="Bgee" id="ENSAMXG00000041386">
    <property type="expression patterns" value="Expressed in intestine and 11 other cell types or tissues"/>
</dbReference>
<dbReference type="PANTHER" id="PTHR37342">
    <property type="entry name" value="HYPOTHETICAL PROTEIN LOC689959"/>
    <property type="match status" value="1"/>
</dbReference>
<dbReference type="GO" id="GO:0070062">
    <property type="term" value="C:extracellular exosome"/>
    <property type="evidence" value="ECO:0007669"/>
    <property type="project" value="TreeGrafter"/>
</dbReference>
<dbReference type="RefSeq" id="XP_007245277.2">
    <property type="nucleotide sequence ID" value="XM_007245215.4"/>
</dbReference>
<reference evidence="3" key="2">
    <citation type="journal article" date="2014" name="Nat. Commun.">
        <title>The cavefish genome reveals candidate genes for eye loss.</title>
        <authorList>
            <person name="McGaugh S.E."/>
            <person name="Gross J.B."/>
            <person name="Aken B."/>
            <person name="Blin M."/>
            <person name="Borowsky R."/>
            <person name="Chalopin D."/>
            <person name="Hinaux H."/>
            <person name="Jeffery W.R."/>
            <person name="Keene A."/>
            <person name="Ma L."/>
            <person name="Minx P."/>
            <person name="Murphy D."/>
            <person name="O'Quin K.E."/>
            <person name="Retaux S."/>
            <person name="Rohner N."/>
            <person name="Searle S.M."/>
            <person name="Stahl B.A."/>
            <person name="Tabin C."/>
            <person name="Volff J.N."/>
            <person name="Yoshizawa M."/>
            <person name="Warren W.C."/>
        </authorList>
    </citation>
    <scope>NUCLEOTIDE SEQUENCE [LARGE SCALE GENOMIC DNA]</scope>
    <source>
        <strain evidence="3">female</strain>
    </source>
</reference>
<dbReference type="PANTHER" id="PTHR37342:SF1">
    <property type="entry name" value="CHROMOSOME 11 OPEN READING FRAME 52"/>
    <property type="match status" value="1"/>
</dbReference>
<evidence type="ECO:0000256" key="1">
    <source>
        <dbReference type="SAM" id="MobiDB-lite"/>
    </source>
</evidence>
<dbReference type="GeneTree" id="ENSGT00740000117097"/>
<evidence type="ECO:0000313" key="3">
    <source>
        <dbReference type="Proteomes" id="UP000018467"/>
    </source>
</evidence>